<evidence type="ECO:0000256" key="1">
    <source>
        <dbReference type="SAM" id="Phobius"/>
    </source>
</evidence>
<proteinExistence type="predicted"/>
<keyword evidence="1" id="KW-0812">Transmembrane</keyword>
<name>A0A9X3M0V1_9CORY</name>
<keyword evidence="1" id="KW-0472">Membrane</keyword>
<keyword evidence="1" id="KW-1133">Transmembrane helix</keyword>
<sequence>MKLLLQLLELTALLITCVGFAIGFNATHNALTYIHAEEALDEATRLLEQAQQMFIAATACGIIFLILFLVRLLKSVS</sequence>
<dbReference type="Proteomes" id="UP001146439">
    <property type="component" value="Unassembled WGS sequence"/>
</dbReference>
<gene>
    <name evidence="2" type="ORF">L8V22_08630</name>
</gene>
<reference evidence="2" key="1">
    <citation type="submission" date="2022-02" db="EMBL/GenBank/DDBJ databases">
        <title>Corynebacterium sp. from urogenital microbiome.</title>
        <authorList>
            <person name="Cappelli E.A."/>
            <person name="Ribeiro T.G."/>
            <person name="Peixe L."/>
        </authorList>
    </citation>
    <scope>NUCLEOTIDE SEQUENCE</scope>
    <source>
        <strain evidence="2">C21Ua_68</strain>
    </source>
</reference>
<protein>
    <submittedName>
        <fullName evidence="2">Uncharacterized protein</fullName>
    </submittedName>
</protein>
<dbReference type="RefSeq" id="WP_238801555.1">
    <property type="nucleotide sequence ID" value="NZ_JAKMUZ010000015.1"/>
</dbReference>
<comment type="caution">
    <text evidence="2">The sequence shown here is derived from an EMBL/GenBank/DDBJ whole genome shotgun (WGS) entry which is preliminary data.</text>
</comment>
<dbReference type="EMBL" id="JAKMUZ010000015">
    <property type="protein sequence ID" value="MCZ9296620.1"/>
    <property type="molecule type" value="Genomic_DNA"/>
</dbReference>
<accession>A0A9X3M0V1</accession>
<organism evidence="2 3">
    <name type="scientific">Corynebacterium yonathiae</name>
    <dbReference type="NCBI Taxonomy" id="2913504"/>
    <lineage>
        <taxon>Bacteria</taxon>
        <taxon>Bacillati</taxon>
        <taxon>Actinomycetota</taxon>
        <taxon>Actinomycetes</taxon>
        <taxon>Mycobacteriales</taxon>
        <taxon>Corynebacteriaceae</taxon>
        <taxon>Corynebacterium</taxon>
    </lineage>
</organism>
<feature type="transmembrane region" description="Helical" evidence="1">
    <location>
        <begin position="52"/>
        <end position="73"/>
    </location>
</feature>
<evidence type="ECO:0000313" key="3">
    <source>
        <dbReference type="Proteomes" id="UP001146439"/>
    </source>
</evidence>
<dbReference type="AlphaFoldDB" id="A0A9X3M0V1"/>
<evidence type="ECO:0000313" key="2">
    <source>
        <dbReference type="EMBL" id="MCZ9296620.1"/>
    </source>
</evidence>